<gene>
    <name evidence="1" type="ORF">DPV79_40650</name>
</gene>
<accession>A0A365QGD8</accession>
<protein>
    <submittedName>
        <fullName evidence="1">Uncharacterized protein</fullName>
    </submittedName>
</protein>
<comment type="caution">
    <text evidence="1">The sequence shown here is derived from an EMBL/GenBank/DDBJ whole genome shotgun (WGS) entry which is preliminary data.</text>
</comment>
<reference evidence="1 2" key="1">
    <citation type="submission" date="2018-06" db="EMBL/GenBank/DDBJ databases">
        <title>Draft genome sequence of Burkholderia reimsis strain BE51 isolated from a French agricultural soil.</title>
        <authorList>
            <person name="Esmaeel Q."/>
        </authorList>
    </citation>
    <scope>NUCLEOTIDE SEQUENCE [LARGE SCALE GENOMIC DNA]</scope>
    <source>
        <strain evidence="1 2">BE51</strain>
    </source>
</reference>
<sequence length="60" mass="6681">MLRTINGHFIDQSPLSRTLIANDPALCYGLHYNLGNLCLRNAHVRKLSTMLLDDVLEAGT</sequence>
<evidence type="ECO:0000313" key="1">
    <source>
        <dbReference type="EMBL" id="RBB31703.1"/>
    </source>
</evidence>
<dbReference type="AlphaFoldDB" id="A0A365QGD8"/>
<proteinExistence type="predicted"/>
<organism evidence="1 2">
    <name type="scientific">Burkholderia reimsis</name>
    <dbReference type="NCBI Taxonomy" id="2234132"/>
    <lineage>
        <taxon>Bacteria</taxon>
        <taxon>Pseudomonadati</taxon>
        <taxon>Pseudomonadota</taxon>
        <taxon>Betaproteobacteria</taxon>
        <taxon>Burkholderiales</taxon>
        <taxon>Burkholderiaceae</taxon>
        <taxon>Burkholderia</taxon>
    </lineage>
</organism>
<dbReference type="Proteomes" id="UP000252458">
    <property type="component" value="Unassembled WGS sequence"/>
</dbReference>
<evidence type="ECO:0000313" key="2">
    <source>
        <dbReference type="Proteomes" id="UP000252458"/>
    </source>
</evidence>
<dbReference type="EMBL" id="QMFZ01000079">
    <property type="protein sequence ID" value="RBB31703.1"/>
    <property type="molecule type" value="Genomic_DNA"/>
</dbReference>
<keyword evidence="2" id="KW-1185">Reference proteome</keyword>
<name>A0A365QGD8_9BURK</name>